<gene>
    <name evidence="2" type="ORF">V6257_07590</name>
</gene>
<name>A0ABU9GZ65_9GAMM</name>
<keyword evidence="1" id="KW-1133">Transmembrane helix</keyword>
<sequence>MFFKVKLLKQQLRRFLHSLWRQVGYYDGRYYRFVYVENQLKLQPIIKGKIPKVLVIASNVYSEHNAILPVVDNKEIRKLLKLQSQPNQAALVCDIQADKSVINKWQFPDLENNPLFVFPESILLTKQCSNTEVLVVKNNIVDSIFAKVGSVTYSGQLKGVINTEKRFAMSIGMQIDKVTTLSESEKLAKIENGFKHLTLKEIVAFTFIGTSSNLGQLLVKISLPGVFLASAYLLITSLFLTGRAYYLDYKNENIREQARNILSVQTQIEKKEMEYLTYLNILKNKVDYSGLLVSLVPVFEQVRLTSIISENGRFIIRGEIEKASALLEQLANEPNVQDAKFDFPVLQSRARERFAISFVLKDTLSIPKIKQAKKNTAVEKEDISG</sequence>
<proteinExistence type="predicted"/>
<evidence type="ECO:0008006" key="4">
    <source>
        <dbReference type="Google" id="ProtNLM"/>
    </source>
</evidence>
<keyword evidence="3" id="KW-1185">Reference proteome</keyword>
<comment type="caution">
    <text evidence="2">The sequence shown here is derived from an EMBL/GenBank/DDBJ whole genome shotgun (WGS) entry which is preliminary data.</text>
</comment>
<protein>
    <recommendedName>
        <fullName evidence="4">General secretion pathway protein L</fullName>
    </recommendedName>
</protein>
<evidence type="ECO:0000256" key="1">
    <source>
        <dbReference type="SAM" id="Phobius"/>
    </source>
</evidence>
<evidence type="ECO:0000313" key="3">
    <source>
        <dbReference type="Proteomes" id="UP001371391"/>
    </source>
</evidence>
<dbReference type="Proteomes" id="UP001371391">
    <property type="component" value="Unassembled WGS sequence"/>
</dbReference>
<evidence type="ECO:0000313" key="2">
    <source>
        <dbReference type="EMBL" id="MEL0654885.1"/>
    </source>
</evidence>
<reference evidence="2 3" key="1">
    <citation type="submission" date="2024-02" db="EMBL/GenBank/DDBJ databases">
        <title>Bacteria isolated from the canopy kelp, Nereocystis luetkeana.</title>
        <authorList>
            <person name="Pfister C.A."/>
            <person name="Younker I.T."/>
            <person name="Light S.H."/>
        </authorList>
    </citation>
    <scope>NUCLEOTIDE SEQUENCE [LARGE SCALE GENOMIC DNA]</scope>
    <source>
        <strain evidence="2 3">TI.1.03</strain>
    </source>
</reference>
<organism evidence="2 3">
    <name type="scientific">Pseudoalteromonas issachenkonii</name>
    <dbReference type="NCBI Taxonomy" id="152297"/>
    <lineage>
        <taxon>Bacteria</taxon>
        <taxon>Pseudomonadati</taxon>
        <taxon>Pseudomonadota</taxon>
        <taxon>Gammaproteobacteria</taxon>
        <taxon>Alteromonadales</taxon>
        <taxon>Pseudoalteromonadaceae</taxon>
        <taxon>Pseudoalteromonas</taxon>
    </lineage>
</organism>
<accession>A0ABU9GZ65</accession>
<keyword evidence="1" id="KW-0472">Membrane</keyword>
<dbReference type="EMBL" id="JBAKAW010000006">
    <property type="protein sequence ID" value="MEL0654885.1"/>
    <property type="molecule type" value="Genomic_DNA"/>
</dbReference>
<keyword evidence="1" id="KW-0812">Transmembrane</keyword>
<feature type="transmembrane region" description="Helical" evidence="1">
    <location>
        <begin position="225"/>
        <end position="246"/>
    </location>
</feature>
<dbReference type="RefSeq" id="WP_341602197.1">
    <property type="nucleotide sequence ID" value="NZ_JBAKAW010000006.1"/>
</dbReference>